<dbReference type="PATRIC" id="fig|151081.8.peg.1991"/>
<dbReference type="GO" id="GO:0005886">
    <property type="term" value="C:plasma membrane"/>
    <property type="evidence" value="ECO:0007669"/>
    <property type="project" value="UniProtKB-SubCell"/>
</dbReference>
<proteinExistence type="inferred from homology"/>
<reference evidence="10 11" key="1">
    <citation type="journal article" date="2015" name="BMC Genomics">
        <title>Genome mining reveals unlocked bioactive potential of marine Gram-negative bacteria.</title>
        <authorList>
            <person name="Machado H."/>
            <person name="Sonnenschein E.C."/>
            <person name="Melchiorsen J."/>
            <person name="Gram L."/>
        </authorList>
    </citation>
    <scope>NUCLEOTIDE SEQUENCE [LARGE SCALE GENOMIC DNA]</scope>
    <source>
        <strain evidence="10 11">S3137</strain>
    </source>
</reference>
<evidence type="ECO:0000256" key="3">
    <source>
        <dbReference type="ARBA" id="ARBA00022692"/>
    </source>
</evidence>
<feature type="domain" description="MacB-like periplasmic core" evidence="9">
    <location>
        <begin position="21"/>
        <end position="228"/>
    </location>
</feature>
<dbReference type="OrthoDB" id="9770036at2"/>
<evidence type="ECO:0000256" key="7">
    <source>
        <dbReference type="SAM" id="Phobius"/>
    </source>
</evidence>
<keyword evidence="3 7" id="KW-0812">Transmembrane</keyword>
<protein>
    <submittedName>
        <fullName evidence="10">ABC transporter permease</fullName>
    </submittedName>
</protein>
<keyword evidence="2" id="KW-1003">Cell membrane</keyword>
<dbReference type="AlphaFoldDB" id="A0A0F4PPF0"/>
<feature type="domain" description="ABC3 transporter permease C-terminal" evidence="8">
    <location>
        <begin position="681"/>
        <end position="792"/>
    </location>
</feature>
<dbReference type="InterPro" id="IPR050250">
    <property type="entry name" value="Macrolide_Exporter_MacB"/>
</dbReference>
<dbReference type="EMBL" id="JXXZ01000008">
    <property type="protein sequence ID" value="KJY99338.1"/>
    <property type="molecule type" value="Genomic_DNA"/>
</dbReference>
<keyword evidence="4 7" id="KW-1133">Transmembrane helix</keyword>
<gene>
    <name evidence="10" type="ORF">TW72_10750</name>
</gene>
<dbReference type="RefSeq" id="WP_045979452.1">
    <property type="nucleotide sequence ID" value="NZ_JXXY01000007.1"/>
</dbReference>
<feature type="transmembrane region" description="Helical" evidence="7">
    <location>
        <begin position="730"/>
        <end position="749"/>
    </location>
</feature>
<keyword evidence="5 7" id="KW-0472">Membrane</keyword>
<feature type="transmembrane region" description="Helical" evidence="7">
    <location>
        <begin position="678"/>
        <end position="703"/>
    </location>
</feature>
<evidence type="ECO:0000256" key="2">
    <source>
        <dbReference type="ARBA" id="ARBA00022475"/>
    </source>
</evidence>
<evidence type="ECO:0000256" key="6">
    <source>
        <dbReference type="ARBA" id="ARBA00038076"/>
    </source>
</evidence>
<evidence type="ECO:0000256" key="5">
    <source>
        <dbReference type="ARBA" id="ARBA00023136"/>
    </source>
</evidence>
<dbReference type="Proteomes" id="UP000033664">
    <property type="component" value="Unassembled WGS sequence"/>
</dbReference>
<feature type="transmembrane region" description="Helical" evidence="7">
    <location>
        <begin position="324"/>
        <end position="346"/>
    </location>
</feature>
<keyword evidence="11" id="KW-1185">Reference proteome</keyword>
<comment type="caution">
    <text evidence="10">The sequence shown here is derived from an EMBL/GenBank/DDBJ whole genome shotgun (WGS) entry which is preliminary data.</text>
</comment>
<feature type="domain" description="ABC3 transporter permease C-terminal" evidence="8">
    <location>
        <begin position="279"/>
        <end position="389"/>
    </location>
</feature>
<feature type="transmembrane region" description="Helical" evidence="7">
    <location>
        <begin position="20"/>
        <end position="41"/>
    </location>
</feature>
<dbReference type="PANTHER" id="PTHR30572:SF4">
    <property type="entry name" value="ABC TRANSPORTER PERMEASE YTRF"/>
    <property type="match status" value="1"/>
</dbReference>
<name>A0A0F4PPF0_9GAMM</name>
<evidence type="ECO:0000256" key="1">
    <source>
        <dbReference type="ARBA" id="ARBA00004651"/>
    </source>
</evidence>
<dbReference type="InterPro" id="IPR025857">
    <property type="entry name" value="MacB_PCD"/>
</dbReference>
<evidence type="ECO:0000313" key="10">
    <source>
        <dbReference type="EMBL" id="KJY99338.1"/>
    </source>
</evidence>
<dbReference type="PANTHER" id="PTHR30572">
    <property type="entry name" value="MEMBRANE COMPONENT OF TRANSPORTER-RELATED"/>
    <property type="match status" value="1"/>
</dbReference>
<sequence>MLTSYLSAALRAFVTHKQHFLLNVFGLAVGLAAAILMALFARFEASVDAHQPHFEHTYRLSQHFREMGVNAPITNYYAAQEVAKNGAVEDIFALKMHPRLSGDFSAHGNYYKMKDLFATGTNITDFVALDVLFGDLQRTLSTPNRIALSEHEAIRIFGQANAIGETLSKGQTTYTVTAVFADLQDNTHFAFSGLVAMQDENPNYQLNNFYVYVRFAADADIKAEQARFAEAYPELVYPDQPLGFVTLSFEHLPSIHLHSDSRYELKENGSYTVVLISFSLSILLIVLAAFNFINMSIAQSAKRAKEVGVRKALGASKAQIINQFLVESLLVTSVAAVLACALLELALPAFNQLVGRTLVINYFSEFGIILVAVVVSVGVLAGAYPAFFMSAFSAKRVLSGDIQRGRTAILVRKLLLTLQASLSIALIIGAFSLHQQLSHLQSLAVGYEKQYRLEVDDIPARQLYFKHNNVLSQRINAVPGVISSSITDASFTSSFNTSFTVTSDNGELNDAVIPFIGVGFNIAETAGLEVIAGRDLSADYGSDWHSLSDDGNGRAGVLVSQSFVKVAGYDSAEQAIGKELYSSSGDNQEVFKIVGVINDVTIGSAREASASPLILVCGFSWANEGKLIINFEPSQLNAVKTQVQQIVSDQLTVHNADIELVADNYRALYKNDERVSTLVAIFCILAILLTCLGTFGLAAFSTLRRQKEVAVRKVLGASRLSIVNLLAKEFLLLVAISTAIAFPLTYWLVGDWLANFNERIDQAIWFYVVAAALVAMITWLTVASLAFRAASTRPSLTLRYE</sequence>
<comment type="similarity">
    <text evidence="6">Belongs to the ABC-4 integral membrane protein family.</text>
</comment>
<evidence type="ECO:0000259" key="8">
    <source>
        <dbReference type="Pfam" id="PF02687"/>
    </source>
</evidence>
<accession>A0A0F4PPF0</accession>
<evidence type="ECO:0000259" key="9">
    <source>
        <dbReference type="Pfam" id="PF12704"/>
    </source>
</evidence>
<feature type="transmembrane region" description="Helical" evidence="7">
    <location>
        <begin position="764"/>
        <end position="787"/>
    </location>
</feature>
<feature type="transmembrane region" description="Helical" evidence="7">
    <location>
        <begin position="366"/>
        <end position="393"/>
    </location>
</feature>
<dbReference type="Pfam" id="PF02687">
    <property type="entry name" value="FtsX"/>
    <property type="match status" value="2"/>
</dbReference>
<dbReference type="eggNOG" id="COG0577">
    <property type="taxonomic scope" value="Bacteria"/>
</dbReference>
<dbReference type="Pfam" id="PF12704">
    <property type="entry name" value="MacB_PCD"/>
    <property type="match status" value="1"/>
</dbReference>
<dbReference type="GeneID" id="58228969"/>
<dbReference type="GO" id="GO:0022857">
    <property type="term" value="F:transmembrane transporter activity"/>
    <property type="evidence" value="ECO:0007669"/>
    <property type="project" value="TreeGrafter"/>
</dbReference>
<dbReference type="InterPro" id="IPR003838">
    <property type="entry name" value="ABC3_permease_C"/>
</dbReference>
<comment type="subcellular location">
    <subcellularLocation>
        <location evidence="1">Cell membrane</location>
        <topology evidence="1">Multi-pass membrane protein</topology>
    </subcellularLocation>
</comment>
<evidence type="ECO:0000313" key="11">
    <source>
        <dbReference type="Proteomes" id="UP000033664"/>
    </source>
</evidence>
<feature type="transmembrane region" description="Helical" evidence="7">
    <location>
        <begin position="271"/>
        <end position="293"/>
    </location>
</feature>
<evidence type="ECO:0000256" key="4">
    <source>
        <dbReference type="ARBA" id="ARBA00022989"/>
    </source>
</evidence>
<organism evidence="10 11">
    <name type="scientific">Pseudoalteromonas ruthenica</name>
    <dbReference type="NCBI Taxonomy" id="151081"/>
    <lineage>
        <taxon>Bacteria</taxon>
        <taxon>Pseudomonadati</taxon>
        <taxon>Pseudomonadota</taxon>
        <taxon>Gammaproteobacteria</taxon>
        <taxon>Alteromonadales</taxon>
        <taxon>Pseudoalteromonadaceae</taxon>
        <taxon>Pseudoalteromonas</taxon>
    </lineage>
</organism>
<feature type="transmembrane region" description="Helical" evidence="7">
    <location>
        <begin position="414"/>
        <end position="433"/>
    </location>
</feature>